<comment type="caution">
    <text evidence="2">The sequence shown here is derived from an EMBL/GenBank/DDBJ whole genome shotgun (WGS) entry which is preliminary data.</text>
</comment>
<gene>
    <name evidence="2" type="ORF">AAG570_001628</name>
</gene>
<feature type="compositionally biased region" description="Basic and acidic residues" evidence="1">
    <location>
        <begin position="544"/>
        <end position="567"/>
    </location>
</feature>
<proteinExistence type="predicted"/>
<name>A0ABD0Y925_9HEMI</name>
<feature type="region of interest" description="Disordered" evidence="1">
    <location>
        <begin position="646"/>
        <end position="699"/>
    </location>
</feature>
<feature type="compositionally biased region" description="Polar residues" evidence="1">
    <location>
        <begin position="785"/>
        <end position="799"/>
    </location>
</feature>
<feature type="region of interest" description="Disordered" evidence="1">
    <location>
        <begin position="368"/>
        <end position="420"/>
    </location>
</feature>
<reference evidence="2 3" key="1">
    <citation type="submission" date="2024-07" db="EMBL/GenBank/DDBJ databases">
        <title>Chromosome-level genome assembly of the water stick insect Ranatra chinensis (Heteroptera: Nepidae).</title>
        <authorList>
            <person name="Liu X."/>
        </authorList>
    </citation>
    <scope>NUCLEOTIDE SEQUENCE [LARGE SCALE GENOMIC DNA]</scope>
    <source>
        <strain evidence="2">Cailab_2021Rc</strain>
        <tissue evidence="2">Muscle</tissue>
    </source>
</reference>
<dbReference type="AlphaFoldDB" id="A0ABD0Y925"/>
<feature type="compositionally biased region" description="Polar residues" evidence="1">
    <location>
        <begin position="661"/>
        <end position="674"/>
    </location>
</feature>
<feature type="region of interest" description="Disordered" evidence="1">
    <location>
        <begin position="544"/>
        <end position="622"/>
    </location>
</feature>
<dbReference type="EMBL" id="JBFDAA010000011">
    <property type="protein sequence ID" value="KAL1123858.1"/>
    <property type="molecule type" value="Genomic_DNA"/>
</dbReference>
<feature type="compositionally biased region" description="Polar residues" evidence="1">
    <location>
        <begin position="384"/>
        <end position="400"/>
    </location>
</feature>
<accession>A0ABD0Y925</accession>
<feature type="compositionally biased region" description="Low complexity" evidence="1">
    <location>
        <begin position="870"/>
        <end position="890"/>
    </location>
</feature>
<sequence>MSAPVGPGEQTDVAEELALEPKYLSRDDSRILATDEIGLEEARNLSLEILEGRERMLLIESKGALEATKSATVAAMGAFRTAENSARRLVEDEYVGVLMEAVGRAVGAVEELRNAAEKAVEEAIILKVRKIRPKESVESAIRSTNLTANKAGEAANRAGVAQEILCDYLKAIEATFPYGARQIGLPGHEELAAAFGMDPDGLSVVDEQALTETISTAIVDAAGTLSAKTSSPESPDKPYPTGMDRAIANTFRSVHNGDTHPKGDIPHELVSLTRTLMQKGGKLHLPFSVVSCVLFLWNMFWKMASKRRNMFHKNKTQETTENDRWVMESGTDRYSVYARQMSSASGVADAGESARGFDNDDKWYTKLTGTTSRRDLQVPPVGSPSGSTRHTGNTSSSDSKTVPGDDPTGSDSAASPSRPIIIGAILKKSTTESEEGPPIPHRGSFTGRFHSDMCEVCAIASGGKSVTGTKVTSDGGGSLAPLSLNTKSTTLTGEDMPDCGSNANTRVELTIEDAESDEIGEEYAGTSSSIGDIQRVKEVNEIISHSEDLGEDHTSEEVLSREDRNNEDSQIGGAGYEDEDKKAQISNDSSGNTRVINWPEGAESMEDSGDVASISGPAESESIRPIFGESVIKDMDLSNVPEAIPEEWSSHEEDSADKDTSPNGLTSVRGTSTPDTDRRDSCTSIGVPEECGTESNSPLRKETIIENAVYSSDDNLGESVEDTAWRDSGIELNFQQTDRSESPPRVPIDVAIDIPCIDDDGNEEFSTSFPVLSNTLQLESERVGTGQQLENGSLSTENNFKSDEKKREDKLSTERSSECRWNYESDYESGLSDDGSQPRKPVSAVNNIVVHQAMCQSEQSASPPKKVSQGGSEVAAPSVSSAGSPSRKSSCAVKAAMARTSRSRSSSQVTPLWDMQSETNSINLHSGESASAINKALLLEECGSLDEQSSVIRRLTVTVPQCVIGIVRHESEPETQILTNCPSRQVSLVQETDPAESSPSKGIFRKKSTLDVPDFSKNESQSARKLSVAAMVSMTAATAAALTLDDVQEEDGPAAVSAARLRKMSVMSAHATRASVSAMNSATMDGWGGPPGDRVRAQNTTAAACAAAAAASGEAAVAGLVTALKVKSLIALLNVTHERIEEKSTILAK</sequence>
<organism evidence="2 3">
    <name type="scientific">Ranatra chinensis</name>
    <dbReference type="NCBI Taxonomy" id="642074"/>
    <lineage>
        <taxon>Eukaryota</taxon>
        <taxon>Metazoa</taxon>
        <taxon>Ecdysozoa</taxon>
        <taxon>Arthropoda</taxon>
        <taxon>Hexapoda</taxon>
        <taxon>Insecta</taxon>
        <taxon>Pterygota</taxon>
        <taxon>Neoptera</taxon>
        <taxon>Paraneoptera</taxon>
        <taxon>Hemiptera</taxon>
        <taxon>Heteroptera</taxon>
        <taxon>Panheteroptera</taxon>
        <taxon>Nepomorpha</taxon>
        <taxon>Nepidae</taxon>
        <taxon>Ranatrinae</taxon>
        <taxon>Ranatra</taxon>
    </lineage>
</organism>
<feature type="compositionally biased region" description="Basic and acidic residues" evidence="1">
    <location>
        <begin position="800"/>
        <end position="819"/>
    </location>
</feature>
<evidence type="ECO:0000313" key="3">
    <source>
        <dbReference type="Proteomes" id="UP001558652"/>
    </source>
</evidence>
<evidence type="ECO:0000313" key="2">
    <source>
        <dbReference type="EMBL" id="KAL1123858.1"/>
    </source>
</evidence>
<protein>
    <submittedName>
        <fullName evidence="2">Uncharacterized protein</fullName>
    </submittedName>
</protein>
<dbReference type="Proteomes" id="UP001558652">
    <property type="component" value="Unassembled WGS sequence"/>
</dbReference>
<feature type="compositionally biased region" description="Basic and acidic residues" evidence="1">
    <location>
        <begin position="648"/>
        <end position="660"/>
    </location>
</feature>
<feature type="region of interest" description="Disordered" evidence="1">
    <location>
        <begin position="784"/>
        <end position="819"/>
    </location>
</feature>
<feature type="region of interest" description="Disordered" evidence="1">
    <location>
        <begin position="856"/>
        <end position="914"/>
    </location>
</feature>
<feature type="compositionally biased region" description="Polar residues" evidence="1">
    <location>
        <begin position="584"/>
        <end position="595"/>
    </location>
</feature>
<evidence type="ECO:0000256" key="1">
    <source>
        <dbReference type="SAM" id="MobiDB-lite"/>
    </source>
</evidence>
<keyword evidence="3" id="KW-1185">Reference proteome</keyword>